<dbReference type="SMART" id="SM00674">
    <property type="entry name" value="CENPB"/>
    <property type="match status" value="1"/>
</dbReference>
<dbReference type="EMBL" id="QGMF01002214">
    <property type="protein sequence ID" value="TVY12490.1"/>
    <property type="molecule type" value="Genomic_DNA"/>
</dbReference>
<keyword evidence="3" id="KW-0539">Nucleus</keyword>
<name>A0A8T9AXQ1_9HELO</name>
<dbReference type="InterPro" id="IPR036397">
    <property type="entry name" value="RNaseH_sf"/>
</dbReference>
<evidence type="ECO:0000256" key="3">
    <source>
        <dbReference type="ARBA" id="ARBA00023242"/>
    </source>
</evidence>
<dbReference type="SUPFAM" id="SSF46689">
    <property type="entry name" value="Homeodomain-like"/>
    <property type="match status" value="1"/>
</dbReference>
<dbReference type="PANTHER" id="PTHR19303:SF74">
    <property type="entry name" value="POGO TRANSPOSABLE ELEMENT WITH KRAB DOMAIN"/>
    <property type="match status" value="1"/>
</dbReference>
<feature type="non-terminal residue" evidence="6">
    <location>
        <position position="447"/>
    </location>
</feature>
<dbReference type="Proteomes" id="UP000469559">
    <property type="component" value="Unassembled WGS sequence"/>
</dbReference>
<dbReference type="Pfam" id="PF03221">
    <property type="entry name" value="HTH_Tnp_Tc5"/>
    <property type="match status" value="1"/>
</dbReference>
<dbReference type="Gene3D" id="1.10.10.60">
    <property type="entry name" value="Homeodomain-like"/>
    <property type="match status" value="1"/>
</dbReference>
<dbReference type="InterPro" id="IPR050863">
    <property type="entry name" value="CenT-Element_Derived"/>
</dbReference>
<evidence type="ECO:0000313" key="7">
    <source>
        <dbReference type="Proteomes" id="UP000469559"/>
    </source>
</evidence>
<evidence type="ECO:0000259" key="5">
    <source>
        <dbReference type="PROSITE" id="PS51253"/>
    </source>
</evidence>
<dbReference type="PANTHER" id="PTHR19303">
    <property type="entry name" value="TRANSPOSON"/>
    <property type="match status" value="1"/>
</dbReference>
<dbReference type="InterPro" id="IPR004875">
    <property type="entry name" value="DDE_SF_endonuclease_dom"/>
</dbReference>
<comment type="caution">
    <text evidence="6">The sequence shown here is derived from an EMBL/GenBank/DDBJ whole genome shotgun (WGS) entry which is preliminary data.</text>
</comment>
<dbReference type="InterPro" id="IPR009057">
    <property type="entry name" value="Homeodomain-like_sf"/>
</dbReference>
<proteinExistence type="predicted"/>
<organism evidence="6 7">
    <name type="scientific">Lachnellula arida</name>
    <dbReference type="NCBI Taxonomy" id="1316785"/>
    <lineage>
        <taxon>Eukaryota</taxon>
        <taxon>Fungi</taxon>
        <taxon>Dikarya</taxon>
        <taxon>Ascomycota</taxon>
        <taxon>Pezizomycotina</taxon>
        <taxon>Leotiomycetes</taxon>
        <taxon>Helotiales</taxon>
        <taxon>Lachnaceae</taxon>
        <taxon>Lachnellula</taxon>
    </lineage>
</organism>
<feature type="domain" description="HTH CENPB-type" evidence="5">
    <location>
        <begin position="48"/>
        <end position="118"/>
    </location>
</feature>
<evidence type="ECO:0000256" key="1">
    <source>
        <dbReference type="ARBA" id="ARBA00004123"/>
    </source>
</evidence>
<sequence>MPLYTENDVQLALRAIASGMTQKTAGLEYGVPRGTLQDRIKGRLSRQEAHTFQQRLSMIQEDHLTKWVLVQESIGLAPTHQQIKTFAGRIASNQGDAKPMGKRWMAGFLRRNPILKTKKQLHIESVQVNGATTEIIRKWWPKLNTPAIKAIKRENRYNMDEAGIMEGMGDNGLVVGSASKKFIQKKHPGCKAWTSFIECISADGRGLHPLVIFKGKSVQQQWLETTLKEFKGWKFQSTDNGWTTDETAHHWLKECYIPQTLPRDPKEPRLLVLDGHGSHETTELMWIFFSNNIHLLFLPPHTSHVLQPLDLAVFSSLKASYRKNVGTRALLTDASPIGKRNFLRCYYKARLDSLTGRNITSGWQASGLWPVNSAKPLLNRLLLENSNKLAEEPKKRRSQEPLPDWNTESAAYHMVTRKKAEDVREQVYSISQLGKVDTATARVLFRK</sequence>
<dbReference type="InterPro" id="IPR007889">
    <property type="entry name" value="HTH_Psq"/>
</dbReference>
<protein>
    <recommendedName>
        <fullName evidence="5">HTH CENPB-type domain-containing protein</fullName>
    </recommendedName>
</protein>
<accession>A0A8T9AXQ1</accession>
<dbReference type="GO" id="GO:0003677">
    <property type="term" value="F:DNA binding"/>
    <property type="evidence" value="ECO:0007669"/>
    <property type="project" value="UniProtKB-KW"/>
</dbReference>
<evidence type="ECO:0000313" key="6">
    <source>
        <dbReference type="EMBL" id="TVY12490.1"/>
    </source>
</evidence>
<gene>
    <name evidence="6" type="ORF">LARI1_G009648</name>
</gene>
<evidence type="ECO:0000256" key="2">
    <source>
        <dbReference type="ARBA" id="ARBA00023125"/>
    </source>
</evidence>
<dbReference type="AlphaFoldDB" id="A0A8T9AXQ1"/>
<dbReference type="PROSITE" id="PS51253">
    <property type="entry name" value="HTH_CENPB"/>
    <property type="match status" value="1"/>
</dbReference>
<feature type="region of interest" description="Disordered" evidence="4">
    <location>
        <begin position="389"/>
        <end position="408"/>
    </location>
</feature>
<dbReference type="Pfam" id="PF05225">
    <property type="entry name" value="HTH_psq"/>
    <property type="match status" value="1"/>
</dbReference>
<comment type="subcellular location">
    <subcellularLocation>
        <location evidence="1">Nucleus</location>
    </subcellularLocation>
</comment>
<dbReference type="GO" id="GO:0005634">
    <property type="term" value="C:nucleus"/>
    <property type="evidence" value="ECO:0007669"/>
    <property type="project" value="UniProtKB-SubCell"/>
</dbReference>
<reference evidence="6 7" key="1">
    <citation type="submission" date="2018-05" db="EMBL/GenBank/DDBJ databases">
        <title>Whole genome sequencing for identification of molecular markers to develop diagnostic detection tools for the regulated plant pathogen Lachnellula willkommii.</title>
        <authorList>
            <person name="Giroux E."/>
            <person name="Bilodeau G."/>
        </authorList>
    </citation>
    <scope>NUCLEOTIDE SEQUENCE [LARGE SCALE GENOMIC DNA]</scope>
    <source>
        <strain evidence="6 7">CBS 203.66</strain>
    </source>
</reference>
<keyword evidence="2" id="KW-0238">DNA-binding</keyword>
<keyword evidence="7" id="KW-1185">Reference proteome</keyword>
<dbReference type="Gene3D" id="3.30.420.10">
    <property type="entry name" value="Ribonuclease H-like superfamily/Ribonuclease H"/>
    <property type="match status" value="1"/>
</dbReference>
<dbReference type="OrthoDB" id="5425890at2759"/>
<dbReference type="InterPro" id="IPR006600">
    <property type="entry name" value="HTH_CenpB_DNA-bd_dom"/>
</dbReference>
<evidence type="ECO:0000256" key="4">
    <source>
        <dbReference type="SAM" id="MobiDB-lite"/>
    </source>
</evidence>
<dbReference type="Pfam" id="PF03184">
    <property type="entry name" value="DDE_1"/>
    <property type="match status" value="1"/>
</dbReference>